<proteinExistence type="predicted"/>
<sequence length="126" mass="14397">MKIINLLDRCSKKENQWAVDTFKVLHDSPVGDDIVTLILEIIVKECEIGLGLLDIEDGDDLDLYFFKRVHDVFQQAAGDCYFCRDLDPNDIRVDKDTQVCPMCRKKLANFLRFIGVNPGSFLVGEK</sequence>
<gene>
    <name evidence="1" type="ORF">MM415B02955_0002</name>
</gene>
<name>A0A6M3L009_9ZZZZ</name>
<dbReference type="AlphaFoldDB" id="A0A6M3L009"/>
<protein>
    <submittedName>
        <fullName evidence="1">Uncharacterized protein</fullName>
    </submittedName>
</protein>
<evidence type="ECO:0000313" key="1">
    <source>
        <dbReference type="EMBL" id="QJA87580.1"/>
    </source>
</evidence>
<accession>A0A6M3L009</accession>
<dbReference type="EMBL" id="MT142718">
    <property type="protein sequence ID" value="QJA87580.1"/>
    <property type="molecule type" value="Genomic_DNA"/>
</dbReference>
<organism evidence="1">
    <name type="scientific">viral metagenome</name>
    <dbReference type="NCBI Taxonomy" id="1070528"/>
    <lineage>
        <taxon>unclassified sequences</taxon>
        <taxon>metagenomes</taxon>
        <taxon>organismal metagenomes</taxon>
    </lineage>
</organism>
<reference evidence="1" key="1">
    <citation type="submission" date="2020-03" db="EMBL/GenBank/DDBJ databases">
        <title>The deep terrestrial virosphere.</title>
        <authorList>
            <person name="Holmfeldt K."/>
            <person name="Nilsson E."/>
            <person name="Simone D."/>
            <person name="Lopez-Fernandez M."/>
            <person name="Wu X."/>
            <person name="de Brujin I."/>
            <person name="Lundin D."/>
            <person name="Andersson A."/>
            <person name="Bertilsson S."/>
            <person name="Dopson M."/>
        </authorList>
    </citation>
    <scope>NUCLEOTIDE SEQUENCE</scope>
    <source>
        <strain evidence="1">MM415B02955</strain>
    </source>
</reference>